<accession>A0ACC1AXC7</accession>
<name>A0ACC1AXC7_9ROSI</name>
<comment type="caution">
    <text evidence="1">The sequence shown here is derived from an EMBL/GenBank/DDBJ whole genome shotgun (WGS) entry which is preliminary data.</text>
</comment>
<sequence length="354" mass="40484">MLRSRRRITIPQNLESNAPNLQVLSFASIKEATNNFSNANNLGKGGFCPVYKGRLLKGQEIAVKRLSETSHQGLEEFKNEVELTARLQHVNLVRVLGICTEKEEKMLIYEHMPNKSLDFYIFDANRRYLLDWGRRVQIIEGVTQGLLYLQEYSNFTIVHRDLKAGNILLDKEMNPKISDFGMAKAFTKDEFEANTGRIVGTYGYVPPEYVRKGIYSMKYDVYSYGVLLLQIISGKRTACYYGSSENLTLLEYGYDLWREGEGMEFFDSSLDDSSSPLKLKRCMQVALLCVQENPAERPTMLKVYNMLKGEIEDIPSPKKPAFSVKRDEDEDSNCIIKVKIFSVNDATITQPVPR</sequence>
<proteinExistence type="predicted"/>
<protein>
    <submittedName>
        <fullName evidence="1">Uncharacterized protein</fullName>
    </submittedName>
</protein>
<dbReference type="Proteomes" id="UP001164250">
    <property type="component" value="Chromosome 8"/>
</dbReference>
<reference evidence="2" key="1">
    <citation type="journal article" date="2023" name="G3 (Bethesda)">
        <title>Genome assembly and association tests identify interacting loci associated with vigor, precocity, and sex in interspecific pistachio rootstocks.</title>
        <authorList>
            <person name="Palmer W."/>
            <person name="Jacygrad E."/>
            <person name="Sagayaradj S."/>
            <person name="Cavanaugh K."/>
            <person name="Han R."/>
            <person name="Bertier L."/>
            <person name="Beede B."/>
            <person name="Kafkas S."/>
            <person name="Golino D."/>
            <person name="Preece J."/>
            <person name="Michelmore R."/>
        </authorList>
    </citation>
    <scope>NUCLEOTIDE SEQUENCE [LARGE SCALE GENOMIC DNA]</scope>
</reference>
<dbReference type="EMBL" id="CM047904">
    <property type="protein sequence ID" value="KAJ0091346.1"/>
    <property type="molecule type" value="Genomic_DNA"/>
</dbReference>
<evidence type="ECO:0000313" key="2">
    <source>
        <dbReference type="Proteomes" id="UP001164250"/>
    </source>
</evidence>
<evidence type="ECO:0000313" key="1">
    <source>
        <dbReference type="EMBL" id="KAJ0091346.1"/>
    </source>
</evidence>
<organism evidence="1 2">
    <name type="scientific">Pistacia atlantica</name>
    <dbReference type="NCBI Taxonomy" id="434234"/>
    <lineage>
        <taxon>Eukaryota</taxon>
        <taxon>Viridiplantae</taxon>
        <taxon>Streptophyta</taxon>
        <taxon>Embryophyta</taxon>
        <taxon>Tracheophyta</taxon>
        <taxon>Spermatophyta</taxon>
        <taxon>Magnoliopsida</taxon>
        <taxon>eudicotyledons</taxon>
        <taxon>Gunneridae</taxon>
        <taxon>Pentapetalae</taxon>
        <taxon>rosids</taxon>
        <taxon>malvids</taxon>
        <taxon>Sapindales</taxon>
        <taxon>Anacardiaceae</taxon>
        <taxon>Pistacia</taxon>
    </lineage>
</organism>
<gene>
    <name evidence="1" type="ORF">Patl1_14908</name>
</gene>
<keyword evidence="2" id="KW-1185">Reference proteome</keyword>